<dbReference type="Proteomes" id="UP000035009">
    <property type="component" value="Unassembled WGS sequence"/>
</dbReference>
<comment type="caution">
    <text evidence="1">The sequence shown here is derived from an EMBL/GenBank/DDBJ whole genome shotgun (WGS) entry which is preliminary data.</text>
</comment>
<protein>
    <recommendedName>
        <fullName evidence="3">AbiEi antitoxin C-terminal domain-containing protein</fullName>
    </recommendedName>
</protein>
<evidence type="ECO:0008006" key="3">
    <source>
        <dbReference type="Google" id="ProtNLM"/>
    </source>
</evidence>
<dbReference type="STRING" id="410332.SAMN04488550_1817"/>
<dbReference type="EMBL" id="BAOP01000012">
    <property type="protein sequence ID" value="GAC79783.1"/>
    <property type="molecule type" value="Genomic_DNA"/>
</dbReference>
<accession>M3VB77</accession>
<dbReference type="eggNOG" id="COG5340">
    <property type="taxonomic scope" value="Bacteria"/>
</dbReference>
<reference evidence="1 2" key="1">
    <citation type="submission" date="2013-02" db="EMBL/GenBank/DDBJ databases">
        <title>Whole genome shotgun sequence of Gordonia malaquae NBRC 108250.</title>
        <authorList>
            <person name="Yoshida I."/>
            <person name="Hosoyama A."/>
            <person name="Tsuchikane K."/>
            <person name="Ando Y."/>
            <person name="Baba S."/>
            <person name="Ohji S."/>
            <person name="Hamada M."/>
            <person name="Tamura T."/>
            <person name="Yamazoe A."/>
            <person name="Yamazaki S."/>
            <person name="Fujita N."/>
        </authorList>
    </citation>
    <scope>NUCLEOTIDE SEQUENCE [LARGE SCALE GENOMIC DNA]</scope>
    <source>
        <strain evidence="1 2">NBRC 108250</strain>
    </source>
</reference>
<gene>
    <name evidence="1" type="ORF">GM1_012_00560</name>
</gene>
<proteinExistence type="predicted"/>
<keyword evidence="2" id="KW-1185">Reference proteome</keyword>
<sequence>MDNAGDGFDDPGSNLAMWPTDEHGIIQRSTLLDIGVTDAEVKRALRSGEIIALDRGFYLPAAQLPTYDIDDAVYRYKVVAAASRQSMPLTHESAAAVHGLATLKPDRSVVHFGTNRSSGGRRMHSRHIHTGVPDDVLVVVSGIAVTSIARTAADVAACADLARALAVMDSALRLGATLEELRAEAARHRIRGAAVVDAALRYADGRSANPGESWGRAQMIEAGLPVPDLQSEFELADGSSAFTDYDWARRLIAEFDGVRKYGRDLRPGQSVEDAVVREKVREDRLRDLGCDVVRFIWADLENRLMVPRVTQKLRRHGLL</sequence>
<evidence type="ECO:0000313" key="1">
    <source>
        <dbReference type="EMBL" id="GAC79783.1"/>
    </source>
</evidence>
<dbReference type="AlphaFoldDB" id="M3VB77"/>
<name>M3VB77_GORML</name>
<evidence type="ECO:0000313" key="2">
    <source>
        <dbReference type="Proteomes" id="UP000035009"/>
    </source>
</evidence>
<dbReference type="RefSeq" id="WP_008378358.1">
    <property type="nucleotide sequence ID" value="NZ_BAOP01000012.1"/>
</dbReference>
<organism evidence="1 2">
    <name type="scientific">Gordonia malaquae NBRC 108250</name>
    <dbReference type="NCBI Taxonomy" id="1223542"/>
    <lineage>
        <taxon>Bacteria</taxon>
        <taxon>Bacillati</taxon>
        <taxon>Actinomycetota</taxon>
        <taxon>Actinomycetes</taxon>
        <taxon>Mycobacteriales</taxon>
        <taxon>Gordoniaceae</taxon>
        <taxon>Gordonia</taxon>
    </lineage>
</organism>